<dbReference type="PROSITE" id="PS50011">
    <property type="entry name" value="PROTEIN_KINASE_DOM"/>
    <property type="match status" value="1"/>
</dbReference>
<keyword evidence="4" id="KW-0067">ATP-binding</keyword>
<keyword evidence="1" id="KW-0808">Transferase</keyword>
<protein>
    <recommendedName>
        <fullName evidence="5">Protein kinase domain-containing protein</fullName>
    </recommendedName>
</protein>
<dbReference type="SMART" id="SM00220">
    <property type="entry name" value="S_TKc"/>
    <property type="match status" value="1"/>
</dbReference>
<dbReference type="EMBL" id="MU129012">
    <property type="protein sequence ID" value="KAF9510655.1"/>
    <property type="molecule type" value="Genomic_DNA"/>
</dbReference>
<evidence type="ECO:0000313" key="6">
    <source>
        <dbReference type="EMBL" id="KAF9510655.1"/>
    </source>
</evidence>
<dbReference type="OrthoDB" id="346907at2759"/>
<evidence type="ECO:0000313" key="7">
    <source>
        <dbReference type="Proteomes" id="UP000886523"/>
    </source>
</evidence>
<dbReference type="PANTHER" id="PTHR44329">
    <property type="entry name" value="SERINE/THREONINE-PROTEIN KINASE TNNI3K-RELATED"/>
    <property type="match status" value="1"/>
</dbReference>
<dbReference type="PIRSF" id="PIRSF000654">
    <property type="entry name" value="Integrin-linked_kinase"/>
    <property type="match status" value="1"/>
</dbReference>
<name>A0A9P6DUI9_9AGAM</name>
<dbReference type="PANTHER" id="PTHR44329:SF288">
    <property type="entry name" value="MITOGEN-ACTIVATED PROTEIN KINASE KINASE KINASE 20"/>
    <property type="match status" value="1"/>
</dbReference>
<evidence type="ECO:0000256" key="2">
    <source>
        <dbReference type="ARBA" id="ARBA00022741"/>
    </source>
</evidence>
<evidence type="ECO:0000256" key="3">
    <source>
        <dbReference type="ARBA" id="ARBA00022777"/>
    </source>
</evidence>
<evidence type="ECO:0000256" key="4">
    <source>
        <dbReference type="ARBA" id="ARBA00022840"/>
    </source>
</evidence>
<dbReference type="Proteomes" id="UP000886523">
    <property type="component" value="Unassembled WGS sequence"/>
</dbReference>
<feature type="non-terminal residue" evidence="6">
    <location>
        <position position="1"/>
    </location>
</feature>
<dbReference type="PROSITE" id="PS00108">
    <property type="entry name" value="PROTEIN_KINASE_ST"/>
    <property type="match status" value="1"/>
</dbReference>
<dbReference type="InterPro" id="IPR000719">
    <property type="entry name" value="Prot_kinase_dom"/>
</dbReference>
<reference evidence="6" key="1">
    <citation type="journal article" date="2020" name="Nat. Commun.">
        <title>Large-scale genome sequencing of mycorrhizal fungi provides insights into the early evolution of symbiotic traits.</title>
        <authorList>
            <person name="Miyauchi S."/>
            <person name="Kiss E."/>
            <person name="Kuo A."/>
            <person name="Drula E."/>
            <person name="Kohler A."/>
            <person name="Sanchez-Garcia M."/>
            <person name="Morin E."/>
            <person name="Andreopoulos B."/>
            <person name="Barry K.W."/>
            <person name="Bonito G."/>
            <person name="Buee M."/>
            <person name="Carver A."/>
            <person name="Chen C."/>
            <person name="Cichocki N."/>
            <person name="Clum A."/>
            <person name="Culley D."/>
            <person name="Crous P.W."/>
            <person name="Fauchery L."/>
            <person name="Girlanda M."/>
            <person name="Hayes R.D."/>
            <person name="Keri Z."/>
            <person name="LaButti K."/>
            <person name="Lipzen A."/>
            <person name="Lombard V."/>
            <person name="Magnuson J."/>
            <person name="Maillard F."/>
            <person name="Murat C."/>
            <person name="Nolan M."/>
            <person name="Ohm R.A."/>
            <person name="Pangilinan J."/>
            <person name="Pereira M.F."/>
            <person name="Perotto S."/>
            <person name="Peter M."/>
            <person name="Pfister S."/>
            <person name="Riley R."/>
            <person name="Sitrit Y."/>
            <person name="Stielow J.B."/>
            <person name="Szollosi G."/>
            <person name="Zifcakova L."/>
            <person name="Stursova M."/>
            <person name="Spatafora J.W."/>
            <person name="Tedersoo L."/>
            <person name="Vaario L.M."/>
            <person name="Yamada A."/>
            <person name="Yan M."/>
            <person name="Wang P."/>
            <person name="Xu J."/>
            <person name="Bruns T."/>
            <person name="Baldrian P."/>
            <person name="Vilgalys R."/>
            <person name="Dunand C."/>
            <person name="Henrissat B."/>
            <person name="Grigoriev I.V."/>
            <person name="Hibbett D."/>
            <person name="Nagy L.G."/>
            <person name="Martin F.M."/>
        </authorList>
    </citation>
    <scope>NUCLEOTIDE SEQUENCE</scope>
    <source>
        <strain evidence="6">UP504</strain>
    </source>
</reference>
<dbReference type="InterPro" id="IPR008271">
    <property type="entry name" value="Ser/Thr_kinase_AS"/>
</dbReference>
<dbReference type="GO" id="GO:0004674">
    <property type="term" value="F:protein serine/threonine kinase activity"/>
    <property type="evidence" value="ECO:0007669"/>
    <property type="project" value="TreeGrafter"/>
</dbReference>
<dbReference type="AlphaFoldDB" id="A0A9P6DUI9"/>
<dbReference type="Gene3D" id="1.10.510.10">
    <property type="entry name" value="Transferase(Phosphotransferase) domain 1"/>
    <property type="match status" value="1"/>
</dbReference>
<evidence type="ECO:0000259" key="5">
    <source>
        <dbReference type="PROSITE" id="PS50011"/>
    </source>
</evidence>
<comment type="caution">
    <text evidence="6">The sequence shown here is derived from an EMBL/GenBank/DDBJ whole genome shotgun (WGS) entry which is preliminary data.</text>
</comment>
<accession>A0A9P6DUI9</accession>
<evidence type="ECO:0000256" key="1">
    <source>
        <dbReference type="ARBA" id="ARBA00022679"/>
    </source>
</evidence>
<proteinExistence type="predicted"/>
<keyword evidence="3" id="KW-0418">Kinase</keyword>
<dbReference type="SUPFAM" id="SSF56112">
    <property type="entry name" value="Protein kinase-like (PK-like)"/>
    <property type="match status" value="1"/>
</dbReference>
<dbReference type="InterPro" id="IPR051681">
    <property type="entry name" value="Ser/Thr_Kinases-Pseudokinases"/>
</dbReference>
<sequence length="231" mass="26326">EIITHRQLKNRHVLELLGIFKSDQHPLTIITPWMENGEALKYLKTHPQNFIIVHGLCAAIRYLHCCEPPIVHGDIKPSNVLIDEHGEAVLSDFGFTRIQHELTRTGTQSTGLGTFRYLAPEVFLGQVVRANVATDIYSLALTIWELASFELPFSHLSHAFLVPRQVERGDRPPLPPMIGTFDSQSGAGKRIWGLLQQMWHQDPKNRPHMMLVKGEIDLIYTLWENIRGGMR</sequence>
<dbReference type="Pfam" id="PF00069">
    <property type="entry name" value="Pkinase"/>
    <property type="match status" value="1"/>
</dbReference>
<gene>
    <name evidence="6" type="ORF">BS47DRAFT_1407121</name>
</gene>
<keyword evidence="7" id="KW-1185">Reference proteome</keyword>
<dbReference type="InterPro" id="IPR011009">
    <property type="entry name" value="Kinase-like_dom_sf"/>
</dbReference>
<keyword evidence="2" id="KW-0547">Nucleotide-binding</keyword>
<organism evidence="6 7">
    <name type="scientific">Hydnum rufescens UP504</name>
    <dbReference type="NCBI Taxonomy" id="1448309"/>
    <lineage>
        <taxon>Eukaryota</taxon>
        <taxon>Fungi</taxon>
        <taxon>Dikarya</taxon>
        <taxon>Basidiomycota</taxon>
        <taxon>Agaricomycotina</taxon>
        <taxon>Agaricomycetes</taxon>
        <taxon>Cantharellales</taxon>
        <taxon>Hydnaceae</taxon>
        <taxon>Hydnum</taxon>
    </lineage>
</organism>
<feature type="domain" description="Protein kinase" evidence="5">
    <location>
        <begin position="1"/>
        <end position="218"/>
    </location>
</feature>
<dbReference type="GO" id="GO:0005524">
    <property type="term" value="F:ATP binding"/>
    <property type="evidence" value="ECO:0007669"/>
    <property type="project" value="UniProtKB-KW"/>
</dbReference>